<comment type="cofactor">
    <cofactor evidence="3">
        <name>Co(2+)</name>
        <dbReference type="ChEBI" id="CHEBI:48828"/>
    </cofactor>
</comment>
<dbReference type="InterPro" id="IPR005474">
    <property type="entry name" value="Transketolase_N"/>
</dbReference>
<dbReference type="EMBL" id="CH477304">
    <property type="protein sequence ID" value="EAT44192.1"/>
    <property type="molecule type" value="Genomic_DNA"/>
</dbReference>
<dbReference type="Pfam" id="PF00456">
    <property type="entry name" value="Transketolase_N"/>
    <property type="match status" value="1"/>
</dbReference>
<evidence type="ECO:0000256" key="10">
    <source>
        <dbReference type="ARBA" id="ARBA00022723"/>
    </source>
</evidence>
<evidence type="ECO:0000256" key="9">
    <source>
        <dbReference type="ARBA" id="ARBA00022679"/>
    </source>
</evidence>
<reference evidence="15" key="2">
    <citation type="journal article" date="2007" name="Science">
        <title>Genome sequence of Aedes aegypti, a major arbovirus vector.</title>
        <authorList>
            <person name="Nene V."/>
            <person name="Wortman J.R."/>
            <person name="Lawson D."/>
            <person name="Haas B."/>
            <person name="Kodira C."/>
            <person name="Tu Z.J."/>
            <person name="Loftus B."/>
            <person name="Xi Z."/>
            <person name="Megy K."/>
            <person name="Grabherr M."/>
            <person name="Ren Q."/>
            <person name="Zdobnov E.M."/>
            <person name="Lobo N.F."/>
            <person name="Campbell K.S."/>
            <person name="Brown S.E."/>
            <person name="Bonaldo M.F."/>
            <person name="Zhu J."/>
            <person name="Sinkins S.P."/>
            <person name="Hogenkamp D.G."/>
            <person name="Amedeo P."/>
            <person name="Arensburger P."/>
            <person name="Atkinson P.W."/>
            <person name="Bidwell S."/>
            <person name="Biedler J."/>
            <person name="Birney E."/>
            <person name="Bruggner R.V."/>
            <person name="Costas J."/>
            <person name="Coy M.R."/>
            <person name="Crabtree J."/>
            <person name="Crawford M."/>
            <person name="Debruyn B."/>
            <person name="Decaprio D."/>
            <person name="Eiglmeier K."/>
            <person name="Eisenstadt E."/>
            <person name="El-Dorry H."/>
            <person name="Gelbart W.M."/>
            <person name="Gomes S.L."/>
            <person name="Hammond M."/>
            <person name="Hannick L.I."/>
            <person name="Hogan J.R."/>
            <person name="Holmes M.H."/>
            <person name="Jaffe D."/>
            <person name="Johnston J.S."/>
            <person name="Kennedy R.C."/>
            <person name="Koo H."/>
            <person name="Kravitz S."/>
            <person name="Kriventseva E.V."/>
            <person name="Kulp D."/>
            <person name="Labutti K."/>
            <person name="Lee E."/>
            <person name="Li S."/>
            <person name="Lovin D.D."/>
            <person name="Mao C."/>
            <person name="Mauceli E."/>
            <person name="Menck C.F."/>
            <person name="Miller J.R."/>
            <person name="Montgomery P."/>
            <person name="Mori A."/>
            <person name="Nascimento A.L."/>
            <person name="Naveira H.F."/>
            <person name="Nusbaum C."/>
            <person name="O'leary S."/>
            <person name="Orvis J."/>
            <person name="Pertea M."/>
            <person name="Quesneville H."/>
            <person name="Reidenbach K.R."/>
            <person name="Rogers Y.H."/>
            <person name="Roth C.W."/>
            <person name="Schneider J.R."/>
            <person name="Schatz M."/>
            <person name="Shumway M."/>
            <person name="Stanke M."/>
            <person name="Stinson E.O."/>
            <person name="Tubio J.M."/>
            <person name="Vanzee J.P."/>
            <person name="Verjovski-Almeida S."/>
            <person name="Werner D."/>
            <person name="White O."/>
            <person name="Wyder S."/>
            <person name="Zeng Q."/>
            <person name="Zhao Q."/>
            <person name="Zhao Y."/>
            <person name="Hill C.A."/>
            <person name="Raikhel A.S."/>
            <person name="Soares M.B."/>
            <person name="Knudson D.L."/>
            <person name="Lee N.H."/>
            <person name="Galagan J."/>
            <person name="Salzberg S.L."/>
            <person name="Paulsen I.T."/>
            <person name="Dimopoulos G."/>
            <person name="Collins F.H."/>
            <person name="Birren B."/>
            <person name="Fraser-Liggett C.M."/>
            <person name="Severson D.W."/>
        </authorList>
    </citation>
    <scope>NUCLEOTIDE SEQUENCE [LARGE SCALE GENOMIC DNA]</scope>
    <source>
        <strain evidence="15">Liverpool</strain>
    </source>
</reference>
<comment type="subunit">
    <text evidence="7">Homodimer.</text>
</comment>
<evidence type="ECO:0000256" key="12">
    <source>
        <dbReference type="ARBA" id="ARBA00022842"/>
    </source>
</evidence>
<dbReference type="HOGENOM" id="CLU_009227_3_0_1"/>
<dbReference type="InterPro" id="IPR020826">
    <property type="entry name" value="Transketolase_BS"/>
</dbReference>
<dbReference type="InterPro" id="IPR005475">
    <property type="entry name" value="Transketolase-like_Pyr-bd"/>
</dbReference>
<comment type="cofactor">
    <cofactor evidence="1">
        <name>Ca(2+)</name>
        <dbReference type="ChEBI" id="CHEBI:29108"/>
    </cofactor>
</comment>
<dbReference type="Gene3D" id="3.40.50.920">
    <property type="match status" value="1"/>
</dbReference>
<dbReference type="OMA" id="ADYMRGS"/>
<feature type="domain" description="Transketolase-like pyrimidine-binding" evidence="14">
    <location>
        <begin position="320"/>
        <end position="484"/>
    </location>
</feature>
<comment type="similarity">
    <text evidence="6">Belongs to the transketolase family.</text>
</comment>
<dbReference type="PANTHER" id="PTHR43195">
    <property type="entry name" value="TRANSKETOLASE"/>
    <property type="match status" value="1"/>
</dbReference>
<dbReference type="EC" id="2.2.1.1" evidence="8"/>
<dbReference type="PROSITE" id="PS00802">
    <property type="entry name" value="TRANSKETOLASE_2"/>
    <property type="match status" value="1"/>
</dbReference>
<reference evidence="15" key="3">
    <citation type="submission" date="2012-09" db="EMBL/GenBank/DDBJ databases">
        <authorList>
            <consortium name="VectorBase"/>
        </authorList>
    </citation>
    <scope>NUCLEOTIDE SEQUENCE</scope>
    <source>
        <strain evidence="15">Liverpool</strain>
    </source>
</reference>
<evidence type="ECO:0000256" key="1">
    <source>
        <dbReference type="ARBA" id="ARBA00001913"/>
    </source>
</evidence>
<evidence type="ECO:0000256" key="3">
    <source>
        <dbReference type="ARBA" id="ARBA00001941"/>
    </source>
</evidence>
<evidence type="ECO:0000256" key="5">
    <source>
        <dbReference type="ARBA" id="ARBA00001964"/>
    </source>
</evidence>
<dbReference type="InterPro" id="IPR009014">
    <property type="entry name" value="Transketo_C/PFOR_II"/>
</dbReference>
<dbReference type="SMART" id="SM00861">
    <property type="entry name" value="Transket_pyr"/>
    <property type="match status" value="1"/>
</dbReference>
<evidence type="ECO:0000256" key="4">
    <source>
        <dbReference type="ARBA" id="ARBA00001946"/>
    </source>
</evidence>
<dbReference type="GO" id="GO:0004802">
    <property type="term" value="F:transketolase activity"/>
    <property type="evidence" value="ECO:0007669"/>
    <property type="project" value="UniProtKB-EC"/>
</dbReference>
<comment type="cofactor">
    <cofactor evidence="2">
        <name>Mn(2+)</name>
        <dbReference type="ChEBI" id="CHEBI:29035"/>
    </cofactor>
</comment>
<dbReference type="KEGG" id="aag:5564768"/>
<protein>
    <recommendedName>
        <fullName evidence="8">transketolase</fullName>
        <ecNumber evidence="8">2.2.1.1</ecNumber>
    </recommendedName>
</protein>
<dbReference type="SUPFAM" id="SSF52518">
    <property type="entry name" value="Thiamin diphosphate-binding fold (THDP-binding)"/>
    <property type="match status" value="2"/>
</dbReference>
<reference evidence="15" key="1">
    <citation type="submission" date="2005-10" db="EMBL/GenBank/DDBJ databases">
        <authorList>
            <person name="Loftus B.J."/>
            <person name="Nene V.M."/>
            <person name="Hannick L.I."/>
            <person name="Bidwell S."/>
            <person name="Haas B."/>
            <person name="Amedeo P."/>
            <person name="Orvis J."/>
            <person name="Wortman J.R."/>
            <person name="White O.R."/>
            <person name="Salzberg S."/>
            <person name="Shumway M."/>
            <person name="Koo H."/>
            <person name="Zhao Y."/>
            <person name="Holmes M."/>
            <person name="Miller J."/>
            <person name="Schatz M."/>
            <person name="Pop M."/>
            <person name="Pai G."/>
            <person name="Utterback T."/>
            <person name="Rogers Y.-H."/>
            <person name="Kravitz S."/>
            <person name="Fraser C.M."/>
        </authorList>
    </citation>
    <scope>NUCLEOTIDE SEQUENCE</scope>
    <source>
        <strain evidence="15">Liverpool</strain>
    </source>
</reference>
<dbReference type="OrthoDB" id="10267175at2759"/>
<dbReference type="PANTHER" id="PTHR43195:SF1">
    <property type="entry name" value="FI06132P-RELATED"/>
    <property type="match status" value="1"/>
</dbReference>
<proteinExistence type="inferred from homology"/>
<dbReference type="Proteomes" id="UP000682892">
    <property type="component" value="Chromosome 3"/>
</dbReference>
<dbReference type="SUPFAM" id="SSF52922">
    <property type="entry name" value="TK C-terminal domain-like"/>
    <property type="match status" value="1"/>
</dbReference>
<evidence type="ECO:0000256" key="13">
    <source>
        <dbReference type="ARBA" id="ARBA00023052"/>
    </source>
</evidence>
<dbReference type="CDD" id="cd02012">
    <property type="entry name" value="TPP_TK"/>
    <property type="match status" value="1"/>
</dbReference>
<accession>A0A1S4F7W7</accession>
<dbReference type="GO" id="GO:0005737">
    <property type="term" value="C:cytoplasm"/>
    <property type="evidence" value="ECO:0007669"/>
    <property type="project" value="UniProtKB-ARBA"/>
</dbReference>
<dbReference type="InterPro" id="IPR029061">
    <property type="entry name" value="THDP-binding"/>
</dbReference>
<sequence>MPTYHKPESKTIQELKDIAHKLRIHSITSTQASKSGHPTSCASIAEIMSVLFFNTMRYKISAPRDASSDRFILSKGHAAPILYAAWAEAGLFPTSDLMNLRKIDSDLEGHPTPRLNFVDVGTGSLGQGVAVACGMAYIGKNIDKADYRTYVLVGDGESAEGSIWESLHFAGHYKLDNLCVIFDVNRLGQSEPTSLQHQMEVYRKRLDAFGFNAIVVDGHDVEELCKAFFEASVTKDRPTAIVAKTFKGKHFPNIEDLENWHGKPLGENANGVIEHLQSLIRNGGPLQIAPPSPQKEGAKKVNIGNVQLATPPAYQLGESVATRLAYGTALAKIAMNNDRVIALDGDTKNSTYSDKLRKAFPERFIECFIAEQNLVGVAIGAACRDRTIAFVSTFATFFTRAFDQIRMGAISQTNVNFVGSHCGVSIGEDGPSQMGLEDIAMFRTIPGSTVFYPSDAVSTERAVELAANTKGVCFIRTSRPNTAVLYENNEPFQVGKAKVVKQSANDTVLLIGAGVTLYEALNAATELEKSGVHARVLDPFTIKPIDKEAIVHNAAQCGGRIVVVEDHYKQGGIGEAVLSAVADQRNVVVKHLGVEQVPRSGPPTVLIDMFGISARCIVAAVNDILKM</sequence>
<keyword evidence="11" id="KW-0106">Calcium</keyword>
<comment type="cofactor">
    <cofactor evidence="5">
        <name>thiamine diphosphate</name>
        <dbReference type="ChEBI" id="CHEBI:58937"/>
    </cofactor>
</comment>
<evidence type="ECO:0000256" key="7">
    <source>
        <dbReference type="ARBA" id="ARBA00011738"/>
    </source>
</evidence>
<keyword evidence="9" id="KW-0808">Transferase</keyword>
<evidence type="ECO:0000256" key="8">
    <source>
        <dbReference type="ARBA" id="ARBA00013152"/>
    </source>
</evidence>
<keyword evidence="12" id="KW-0460">Magnesium</keyword>
<keyword evidence="10" id="KW-0479">Metal-binding</keyword>
<dbReference type="AlphaFoldDB" id="A0A1S4F7W7"/>
<evidence type="ECO:0000313" key="15">
    <source>
        <dbReference type="EMBL" id="EAT44192.1"/>
    </source>
</evidence>
<keyword evidence="13" id="KW-0786">Thiamine pyrophosphate</keyword>
<gene>
    <name evidence="15" type="ORF">AaeL_AAEL004434</name>
</gene>
<evidence type="ECO:0000256" key="6">
    <source>
        <dbReference type="ARBA" id="ARBA00007131"/>
    </source>
</evidence>
<name>A0A1S4F7W7_AEDAE</name>
<dbReference type="FunFam" id="3.40.50.970:FF:000028">
    <property type="entry name" value="Transketolase isoform 1"/>
    <property type="match status" value="1"/>
</dbReference>
<dbReference type="InterPro" id="IPR051424">
    <property type="entry name" value="Transketolase-like"/>
</dbReference>
<dbReference type="FunFam" id="3.40.50.970:FF:000033">
    <property type="entry name" value="Transketolase isoform 1"/>
    <property type="match status" value="1"/>
</dbReference>
<dbReference type="Gene3D" id="3.40.50.970">
    <property type="match status" value="2"/>
</dbReference>
<dbReference type="CDD" id="cd07033">
    <property type="entry name" value="TPP_PYR_DXS_TK_like"/>
    <property type="match status" value="1"/>
</dbReference>
<evidence type="ECO:0000259" key="14">
    <source>
        <dbReference type="SMART" id="SM00861"/>
    </source>
</evidence>
<dbReference type="NCBIfam" id="NF004559">
    <property type="entry name" value="PRK05899.2-5"/>
    <property type="match status" value="1"/>
</dbReference>
<dbReference type="GO" id="GO:0030976">
    <property type="term" value="F:thiamine pyrophosphate binding"/>
    <property type="evidence" value="ECO:0007669"/>
    <property type="project" value="TreeGrafter"/>
</dbReference>
<evidence type="ECO:0000256" key="2">
    <source>
        <dbReference type="ARBA" id="ARBA00001936"/>
    </source>
</evidence>
<evidence type="ECO:0000256" key="11">
    <source>
        <dbReference type="ARBA" id="ARBA00022837"/>
    </source>
</evidence>
<dbReference type="Pfam" id="PF02780">
    <property type="entry name" value="Transketolase_C"/>
    <property type="match status" value="1"/>
</dbReference>
<dbReference type="GO" id="GO:0046872">
    <property type="term" value="F:metal ion binding"/>
    <property type="evidence" value="ECO:0007669"/>
    <property type="project" value="UniProtKB-KW"/>
</dbReference>
<organism evidence="15 16">
    <name type="scientific">Aedes aegypti</name>
    <name type="common">Yellowfever mosquito</name>
    <name type="synonym">Culex aegypti</name>
    <dbReference type="NCBI Taxonomy" id="7159"/>
    <lineage>
        <taxon>Eukaryota</taxon>
        <taxon>Metazoa</taxon>
        <taxon>Ecdysozoa</taxon>
        <taxon>Arthropoda</taxon>
        <taxon>Hexapoda</taxon>
        <taxon>Insecta</taxon>
        <taxon>Pterygota</taxon>
        <taxon>Neoptera</taxon>
        <taxon>Endopterygota</taxon>
        <taxon>Diptera</taxon>
        <taxon>Nematocera</taxon>
        <taxon>Culicoidea</taxon>
        <taxon>Culicidae</taxon>
        <taxon>Culicinae</taxon>
        <taxon>Aedini</taxon>
        <taxon>Aedes</taxon>
        <taxon>Stegomyia</taxon>
    </lineage>
</organism>
<dbReference type="InterPro" id="IPR033248">
    <property type="entry name" value="Transketolase_C"/>
</dbReference>
<dbReference type="Pfam" id="PF02779">
    <property type="entry name" value="Transket_pyr"/>
    <property type="match status" value="1"/>
</dbReference>
<comment type="cofactor">
    <cofactor evidence="4">
        <name>Mg(2+)</name>
        <dbReference type="ChEBI" id="CHEBI:18420"/>
    </cofactor>
</comment>
<evidence type="ECO:0000313" key="16">
    <source>
        <dbReference type="Proteomes" id="UP000682892"/>
    </source>
</evidence>